<reference evidence="3" key="2">
    <citation type="submission" date="2022-10" db="EMBL/GenBank/DDBJ databases">
        <authorList>
            <person name="Trinh H.N."/>
        </authorList>
    </citation>
    <scope>NUCLEOTIDE SEQUENCE</scope>
    <source>
        <strain evidence="3">RN2-1</strain>
    </source>
</reference>
<evidence type="ECO:0000313" key="3">
    <source>
        <dbReference type="EMBL" id="MCW3474295.1"/>
    </source>
</evidence>
<dbReference type="GO" id="GO:0016491">
    <property type="term" value="F:oxidoreductase activity"/>
    <property type="evidence" value="ECO:0007669"/>
    <property type="project" value="UniProtKB-KW"/>
</dbReference>
<dbReference type="InterPro" id="IPR036291">
    <property type="entry name" value="NAD(P)-bd_dom_sf"/>
</dbReference>
<dbReference type="Proteomes" id="UP001165679">
    <property type="component" value="Unassembled WGS sequence"/>
</dbReference>
<sequence length="248" mass="25234">MKQVLVVTGGSQGIGAAVARLAAARGYAVALSYRRGKAQADAVVADIVKSGGQAIAVQADAADEQATEALFAAVDRALGPVTALVNNAGITGPARTLEDVTGEMLTDVMGINVNGCFLALREAARRMATDRGGAGGAIVNVSSRASELGGPNEWVHYAASKGAVDSFTIGAAKELAPRGIRVNAVNPGLIDTEIHAKAGMPDRTERFKAVIPMGRAGSAEEVAKVILWLLSDEASYVTGALVPVGGGR</sequence>
<organism evidence="3 4">
    <name type="scientific">Limobrevibacterium gyesilva</name>
    <dbReference type="NCBI Taxonomy" id="2991712"/>
    <lineage>
        <taxon>Bacteria</taxon>
        <taxon>Pseudomonadati</taxon>
        <taxon>Pseudomonadota</taxon>
        <taxon>Alphaproteobacteria</taxon>
        <taxon>Acetobacterales</taxon>
        <taxon>Acetobacteraceae</taxon>
        <taxon>Limobrevibacterium</taxon>
    </lineage>
</organism>
<dbReference type="RefSeq" id="WP_264712921.1">
    <property type="nucleotide sequence ID" value="NZ_JAPDNT010000003.1"/>
</dbReference>
<dbReference type="EMBL" id="JAPDNT010000003">
    <property type="protein sequence ID" value="MCW3474295.1"/>
    <property type="molecule type" value="Genomic_DNA"/>
</dbReference>
<protein>
    <submittedName>
        <fullName evidence="3">SDR family oxidoreductase</fullName>
    </submittedName>
</protein>
<dbReference type="Pfam" id="PF13561">
    <property type="entry name" value="adh_short_C2"/>
    <property type="match status" value="1"/>
</dbReference>
<evidence type="ECO:0000256" key="2">
    <source>
        <dbReference type="ARBA" id="ARBA00023002"/>
    </source>
</evidence>
<evidence type="ECO:0000313" key="4">
    <source>
        <dbReference type="Proteomes" id="UP001165679"/>
    </source>
</evidence>
<gene>
    <name evidence="3" type="ORF">OL599_06850</name>
</gene>
<dbReference type="AlphaFoldDB" id="A0AA41YPV2"/>
<keyword evidence="4" id="KW-1185">Reference proteome</keyword>
<comment type="similarity">
    <text evidence="1">Belongs to the short-chain dehydrogenases/reductases (SDR) family.</text>
</comment>
<keyword evidence="2" id="KW-0560">Oxidoreductase</keyword>
<comment type="caution">
    <text evidence="3">The sequence shown here is derived from an EMBL/GenBank/DDBJ whole genome shotgun (WGS) entry which is preliminary data.</text>
</comment>
<dbReference type="SUPFAM" id="SSF51735">
    <property type="entry name" value="NAD(P)-binding Rossmann-fold domains"/>
    <property type="match status" value="1"/>
</dbReference>
<reference evidence="3" key="1">
    <citation type="submission" date="2022-09" db="EMBL/GenBank/DDBJ databases">
        <title>Rhodovastum sp. nov. RN2-1 isolated from soil in Seongnam, South Korea.</title>
        <authorList>
            <person name="Le N.T."/>
        </authorList>
    </citation>
    <scope>NUCLEOTIDE SEQUENCE</scope>
    <source>
        <strain evidence="3">RN2-1</strain>
    </source>
</reference>
<dbReference type="CDD" id="cd05233">
    <property type="entry name" value="SDR_c"/>
    <property type="match status" value="1"/>
</dbReference>
<dbReference type="PRINTS" id="PR00081">
    <property type="entry name" value="GDHRDH"/>
</dbReference>
<proteinExistence type="inferred from homology"/>
<dbReference type="FunFam" id="3.40.50.720:FF:000084">
    <property type="entry name" value="Short-chain dehydrogenase reductase"/>
    <property type="match status" value="1"/>
</dbReference>
<dbReference type="PRINTS" id="PR00080">
    <property type="entry name" value="SDRFAMILY"/>
</dbReference>
<dbReference type="InterPro" id="IPR002347">
    <property type="entry name" value="SDR_fam"/>
</dbReference>
<dbReference type="PANTHER" id="PTHR43639:SF1">
    <property type="entry name" value="SHORT-CHAIN DEHYDROGENASE_REDUCTASE FAMILY PROTEIN"/>
    <property type="match status" value="1"/>
</dbReference>
<name>A0AA41YPV2_9PROT</name>
<accession>A0AA41YPV2</accession>
<dbReference type="PANTHER" id="PTHR43639">
    <property type="entry name" value="OXIDOREDUCTASE, SHORT-CHAIN DEHYDROGENASE/REDUCTASE FAMILY (AFU_ORTHOLOGUE AFUA_5G02870)"/>
    <property type="match status" value="1"/>
</dbReference>
<dbReference type="Gene3D" id="3.40.50.720">
    <property type="entry name" value="NAD(P)-binding Rossmann-like Domain"/>
    <property type="match status" value="1"/>
</dbReference>
<evidence type="ECO:0000256" key="1">
    <source>
        <dbReference type="ARBA" id="ARBA00006484"/>
    </source>
</evidence>